<evidence type="ECO:0000256" key="1">
    <source>
        <dbReference type="SAM" id="SignalP"/>
    </source>
</evidence>
<protein>
    <recommendedName>
        <fullName evidence="4">Lipoprotein</fullName>
    </recommendedName>
</protein>
<name>A0A202FF20_9LACO</name>
<accession>A0A202FF20</accession>
<feature type="signal peptide" evidence="1">
    <location>
        <begin position="1"/>
        <end position="19"/>
    </location>
</feature>
<dbReference type="EMBL" id="MYFM01000001">
    <property type="protein sequence ID" value="OVE99048.1"/>
    <property type="molecule type" value="Genomic_DNA"/>
</dbReference>
<dbReference type="AlphaFoldDB" id="A0A202FF20"/>
<evidence type="ECO:0008006" key="4">
    <source>
        <dbReference type="Google" id="ProtNLM"/>
    </source>
</evidence>
<evidence type="ECO:0000313" key="3">
    <source>
        <dbReference type="Proteomes" id="UP000196232"/>
    </source>
</evidence>
<feature type="chain" id="PRO_5038982433" description="Lipoprotein" evidence="1">
    <location>
        <begin position="20"/>
        <end position="257"/>
    </location>
</feature>
<proteinExistence type="predicted"/>
<sequence length="257" mass="28964">MKKSLLLIMLLAIIFPLSACSSKRTKVSEPQKLPESQQIAVNSKKWEEQTKDLAVVHNSQYSDDYAGSVHSVADFKKINSETWVIKAKVLNLGKVINKKHSASELPPVFTRGEVKVDQVIGGSNKLNKKIINLVFWGGITSKDNSFSFTSNKGIKKFDHPVLIQDDNAPLPKIGSEIILAIQSVDWPYYSSYEHLDENGFKEDTTFQPVMANIHFWVKEPGAKEFVLNNSLIKNKQDASPIIIEKNMTDEINQEYNN</sequence>
<keyword evidence="1" id="KW-0732">Signal</keyword>
<dbReference type="RefSeq" id="WP_056952698.1">
    <property type="nucleotide sequence ID" value="NZ_LNUA01000032.1"/>
</dbReference>
<organism evidence="2 3">
    <name type="scientific">Companilactobacillus bobalius</name>
    <dbReference type="NCBI Taxonomy" id="2801451"/>
    <lineage>
        <taxon>Bacteria</taxon>
        <taxon>Bacillati</taxon>
        <taxon>Bacillota</taxon>
        <taxon>Bacilli</taxon>
        <taxon>Lactobacillales</taxon>
        <taxon>Lactobacillaceae</taxon>
        <taxon>Companilactobacillus</taxon>
    </lineage>
</organism>
<gene>
    <name evidence="2" type="ORF">LKACC16343_00160</name>
</gene>
<dbReference type="Proteomes" id="UP000196232">
    <property type="component" value="Unassembled WGS sequence"/>
</dbReference>
<evidence type="ECO:0000313" key="2">
    <source>
        <dbReference type="EMBL" id="OVE99048.1"/>
    </source>
</evidence>
<reference evidence="2 3" key="1">
    <citation type="submission" date="2017-03" db="EMBL/GenBank/DDBJ databases">
        <title>Genome sequence of Lactobacillus bobalius KACC 16343.</title>
        <authorList>
            <person name="Chun J."/>
        </authorList>
    </citation>
    <scope>NUCLEOTIDE SEQUENCE [LARGE SCALE GENOMIC DNA]</scope>
    <source>
        <strain evidence="2 3">KACC 16343</strain>
    </source>
</reference>
<comment type="caution">
    <text evidence="2">The sequence shown here is derived from an EMBL/GenBank/DDBJ whole genome shotgun (WGS) entry which is preliminary data.</text>
</comment>